<dbReference type="Gene3D" id="3.40.630.30">
    <property type="match status" value="1"/>
</dbReference>
<organism evidence="4 5">
    <name type="scientific">Levilactobacillus spicheri DSM 15429</name>
    <dbReference type="NCBI Taxonomy" id="1423805"/>
    <lineage>
        <taxon>Bacteria</taxon>
        <taxon>Bacillati</taxon>
        <taxon>Bacillota</taxon>
        <taxon>Bacilli</taxon>
        <taxon>Lactobacillales</taxon>
        <taxon>Lactobacillaceae</taxon>
        <taxon>Levilactobacillus</taxon>
    </lineage>
</organism>
<sequence length="178" mass="20004">MISMLDQINQLTVTDLDELSQFYQEVCAHQPLDDFSPDWHWGEYPSRDSLREALATHQCVVGRVGKRIAAAGILSVGEDPDYHDIPWPTQVADDEIAVLHLFAVHPDFRGQGLAQPMMRGLLTAAKAHGQRVVHLDVMTSNQPAERLYRKCGYVLAADKVMPYADIGDTPARLYEYQL</sequence>
<dbReference type="EMBL" id="AZFC01000016">
    <property type="protein sequence ID" value="KRL48255.1"/>
    <property type="molecule type" value="Genomic_DNA"/>
</dbReference>
<evidence type="ECO:0000313" key="5">
    <source>
        <dbReference type="Proteomes" id="UP000051835"/>
    </source>
</evidence>
<dbReference type="PROSITE" id="PS51186">
    <property type="entry name" value="GNAT"/>
    <property type="match status" value="1"/>
</dbReference>
<protein>
    <submittedName>
        <fullName evidence="4">Acetyltransferase, GNAT family</fullName>
    </submittedName>
</protein>
<dbReference type="PATRIC" id="fig|1423805.4.peg.1417"/>
<evidence type="ECO:0000256" key="2">
    <source>
        <dbReference type="ARBA" id="ARBA00023315"/>
    </source>
</evidence>
<reference evidence="4 5" key="1">
    <citation type="journal article" date="2015" name="Genome Announc.">
        <title>Expanding the biotechnology potential of lactobacilli through comparative genomics of 213 strains and associated genera.</title>
        <authorList>
            <person name="Sun Z."/>
            <person name="Harris H.M."/>
            <person name="McCann A."/>
            <person name="Guo C."/>
            <person name="Argimon S."/>
            <person name="Zhang W."/>
            <person name="Yang X."/>
            <person name="Jeffery I.B."/>
            <person name="Cooney J.C."/>
            <person name="Kagawa T.F."/>
            <person name="Liu W."/>
            <person name="Song Y."/>
            <person name="Salvetti E."/>
            <person name="Wrobel A."/>
            <person name="Rasinkangas P."/>
            <person name="Parkhill J."/>
            <person name="Rea M.C."/>
            <person name="O'Sullivan O."/>
            <person name="Ritari J."/>
            <person name="Douillard F.P."/>
            <person name="Paul Ross R."/>
            <person name="Yang R."/>
            <person name="Briner A.E."/>
            <person name="Felis G.E."/>
            <person name="de Vos W.M."/>
            <person name="Barrangou R."/>
            <person name="Klaenhammer T.R."/>
            <person name="Caufield P.W."/>
            <person name="Cui Y."/>
            <person name="Zhang H."/>
            <person name="O'Toole P.W."/>
        </authorList>
    </citation>
    <scope>NUCLEOTIDE SEQUENCE [LARGE SCALE GENOMIC DNA]</scope>
    <source>
        <strain evidence="4 5">DSM 15429</strain>
    </source>
</reference>
<dbReference type="Pfam" id="PF00583">
    <property type="entry name" value="Acetyltransf_1"/>
    <property type="match status" value="1"/>
</dbReference>
<proteinExistence type="predicted"/>
<dbReference type="SUPFAM" id="SSF55729">
    <property type="entry name" value="Acyl-CoA N-acyltransferases (Nat)"/>
    <property type="match status" value="1"/>
</dbReference>
<dbReference type="GO" id="GO:0016747">
    <property type="term" value="F:acyltransferase activity, transferring groups other than amino-acyl groups"/>
    <property type="evidence" value="ECO:0007669"/>
    <property type="project" value="InterPro"/>
</dbReference>
<name>A0A0R1QUS2_9LACO</name>
<evidence type="ECO:0000256" key="1">
    <source>
        <dbReference type="ARBA" id="ARBA00022679"/>
    </source>
</evidence>
<evidence type="ECO:0000313" key="4">
    <source>
        <dbReference type="EMBL" id="KRL48255.1"/>
    </source>
</evidence>
<dbReference type="PANTHER" id="PTHR43877">
    <property type="entry name" value="AMINOALKYLPHOSPHONATE N-ACETYLTRANSFERASE-RELATED-RELATED"/>
    <property type="match status" value="1"/>
</dbReference>
<keyword evidence="1 4" id="KW-0808">Transferase</keyword>
<comment type="caution">
    <text evidence="4">The sequence shown here is derived from an EMBL/GenBank/DDBJ whole genome shotgun (WGS) entry which is preliminary data.</text>
</comment>
<dbReference type="AlphaFoldDB" id="A0A0R1QUS2"/>
<accession>A0A0R1QUS2</accession>
<dbReference type="InterPro" id="IPR050832">
    <property type="entry name" value="Bact_Acetyltransf"/>
</dbReference>
<dbReference type="Proteomes" id="UP000051835">
    <property type="component" value="Unassembled WGS sequence"/>
</dbReference>
<gene>
    <name evidence="4" type="ORF">FD37_GL001382</name>
</gene>
<evidence type="ECO:0000259" key="3">
    <source>
        <dbReference type="PROSITE" id="PS51186"/>
    </source>
</evidence>
<dbReference type="CDD" id="cd04301">
    <property type="entry name" value="NAT_SF"/>
    <property type="match status" value="1"/>
</dbReference>
<dbReference type="PANTHER" id="PTHR43877:SF2">
    <property type="entry name" value="AMINOALKYLPHOSPHONATE N-ACETYLTRANSFERASE-RELATED"/>
    <property type="match status" value="1"/>
</dbReference>
<feature type="domain" description="N-acetyltransferase" evidence="3">
    <location>
        <begin position="6"/>
        <end position="178"/>
    </location>
</feature>
<keyword evidence="2" id="KW-0012">Acyltransferase</keyword>
<dbReference type="InterPro" id="IPR016181">
    <property type="entry name" value="Acyl_CoA_acyltransferase"/>
</dbReference>
<dbReference type="InterPro" id="IPR000182">
    <property type="entry name" value="GNAT_dom"/>
</dbReference>